<sequence>MRVTASRLPRVLRLCSAALALLLVLPAGAHYPGVAHAQQAGERQTGGGILRFLFQRSEPPRRDRVVAPPPGAEAPRRANPTVRRTQPGPVAAPAEPAVEKAENAKRVLVVGDFLAGGMADGLEVAFEQNPNVLVVNRSNGSSGLVRDDYYDWPGSVGSMIEMENPSAVVVMIGSNDRQQMRIDGNREPPRTEAWTAEYERRATALVKAIRDRNLPLIWVGNLPFRPGAMSSDMIAFNDLYRRIVTDAGGEFVDVWDGFVDETGAFAANGPDMNGQPAQLRSSDGINVTRQGRRKIAFYVEKPLNRLLDLGTDASGVARLGPDSELLGAPSVEEAAPAIIDRTAPMALDDVSADAASGLLGALVQPAGGEAHTAAEKLSREGVGPEATPGRADDFQIRRQKAPAQPDPGKTSAVTR</sequence>
<dbReference type="InterPro" id="IPR036514">
    <property type="entry name" value="SGNH_hydro_sf"/>
</dbReference>
<dbReference type="Gene3D" id="3.40.50.1110">
    <property type="entry name" value="SGNH hydrolase"/>
    <property type="match status" value="1"/>
</dbReference>
<accession>A0A5D4GR42</accession>
<comment type="caution">
    <text evidence="3">The sequence shown here is derived from an EMBL/GenBank/DDBJ whole genome shotgun (WGS) entry which is preliminary data.</text>
</comment>
<dbReference type="CDD" id="cd01829">
    <property type="entry name" value="SGNH_hydrolase_peri2"/>
    <property type="match status" value="1"/>
</dbReference>
<name>A0A5D4GR42_9HYPH</name>
<evidence type="ECO:0000256" key="1">
    <source>
        <dbReference type="SAM" id="MobiDB-lite"/>
    </source>
</evidence>
<feature type="region of interest" description="Disordered" evidence="1">
    <location>
        <begin position="371"/>
        <end position="415"/>
    </location>
</feature>
<gene>
    <name evidence="3" type="ORF">FY036_20115</name>
</gene>
<evidence type="ECO:0000313" key="3">
    <source>
        <dbReference type="EMBL" id="TYR30189.1"/>
    </source>
</evidence>
<feature type="chain" id="PRO_5022887956" evidence="2">
    <location>
        <begin position="30"/>
        <end position="415"/>
    </location>
</feature>
<dbReference type="InterPro" id="IPR007407">
    <property type="entry name" value="DUF459"/>
</dbReference>
<dbReference type="Proteomes" id="UP000323258">
    <property type="component" value="Unassembled WGS sequence"/>
</dbReference>
<dbReference type="EMBL" id="VSZS01000067">
    <property type="protein sequence ID" value="TYR30189.1"/>
    <property type="molecule type" value="Genomic_DNA"/>
</dbReference>
<dbReference type="GO" id="GO:0016788">
    <property type="term" value="F:hydrolase activity, acting on ester bonds"/>
    <property type="evidence" value="ECO:0007669"/>
    <property type="project" value="UniProtKB-ARBA"/>
</dbReference>
<evidence type="ECO:0000256" key="2">
    <source>
        <dbReference type="SAM" id="SignalP"/>
    </source>
</evidence>
<feature type="signal peptide" evidence="2">
    <location>
        <begin position="1"/>
        <end position="29"/>
    </location>
</feature>
<organism evidence="3 4">
    <name type="scientific">Neoaquamicrobium microcysteis</name>
    <dbReference type="NCBI Taxonomy" id="2682781"/>
    <lineage>
        <taxon>Bacteria</taxon>
        <taxon>Pseudomonadati</taxon>
        <taxon>Pseudomonadota</taxon>
        <taxon>Alphaproteobacteria</taxon>
        <taxon>Hyphomicrobiales</taxon>
        <taxon>Phyllobacteriaceae</taxon>
        <taxon>Neoaquamicrobium</taxon>
    </lineage>
</organism>
<feature type="region of interest" description="Disordered" evidence="1">
    <location>
        <begin position="60"/>
        <end position="97"/>
    </location>
</feature>
<keyword evidence="2" id="KW-0732">Signal</keyword>
<dbReference type="RefSeq" id="WP_148916547.1">
    <property type="nucleotide sequence ID" value="NZ_VSZS01000067.1"/>
</dbReference>
<evidence type="ECO:0000313" key="4">
    <source>
        <dbReference type="Proteomes" id="UP000323258"/>
    </source>
</evidence>
<protein>
    <submittedName>
        <fullName evidence="3">DUF459 domain-containing protein</fullName>
    </submittedName>
</protein>
<proteinExistence type="predicted"/>
<dbReference type="OrthoDB" id="9805649at2"/>
<reference evidence="3 4" key="1">
    <citation type="submission" date="2019-08" db="EMBL/GenBank/DDBJ databases">
        <authorList>
            <person name="Seo Y.L."/>
        </authorList>
    </citation>
    <scope>NUCLEOTIDE SEQUENCE [LARGE SCALE GENOMIC DNA]</scope>
    <source>
        <strain evidence="3 4">MaA-C15</strain>
    </source>
</reference>
<reference evidence="3 4" key="2">
    <citation type="submission" date="2019-09" db="EMBL/GenBank/DDBJ databases">
        <title>Mesorhizobium sp. MaA-C15 isolated from Microcystis aeruginosa.</title>
        <authorList>
            <person name="Jeong S.E."/>
            <person name="Jin H.M."/>
            <person name="Jeon C.O."/>
        </authorList>
    </citation>
    <scope>NUCLEOTIDE SEQUENCE [LARGE SCALE GENOMIC DNA]</scope>
    <source>
        <strain evidence="3 4">MaA-C15</strain>
    </source>
</reference>
<dbReference type="Pfam" id="PF04311">
    <property type="entry name" value="DUF459"/>
    <property type="match status" value="1"/>
</dbReference>
<keyword evidence="4" id="KW-1185">Reference proteome</keyword>
<dbReference type="SUPFAM" id="SSF52266">
    <property type="entry name" value="SGNH hydrolase"/>
    <property type="match status" value="1"/>
</dbReference>
<dbReference type="AlphaFoldDB" id="A0A5D4GR42"/>